<organism evidence="6 7">
    <name type="scientific">Lithospermum erythrorhizon</name>
    <name type="common">Purple gromwell</name>
    <name type="synonym">Lithospermum officinale var. erythrorhizon</name>
    <dbReference type="NCBI Taxonomy" id="34254"/>
    <lineage>
        <taxon>Eukaryota</taxon>
        <taxon>Viridiplantae</taxon>
        <taxon>Streptophyta</taxon>
        <taxon>Embryophyta</taxon>
        <taxon>Tracheophyta</taxon>
        <taxon>Spermatophyta</taxon>
        <taxon>Magnoliopsida</taxon>
        <taxon>eudicotyledons</taxon>
        <taxon>Gunneridae</taxon>
        <taxon>Pentapetalae</taxon>
        <taxon>asterids</taxon>
        <taxon>lamiids</taxon>
        <taxon>Boraginales</taxon>
        <taxon>Boraginaceae</taxon>
        <taxon>Boraginoideae</taxon>
        <taxon>Lithospermeae</taxon>
        <taxon>Lithospermum</taxon>
    </lineage>
</organism>
<evidence type="ECO:0000259" key="5">
    <source>
        <dbReference type="PROSITE" id="PS50222"/>
    </source>
</evidence>
<dbReference type="AlphaFoldDB" id="A0AAV3QJW9"/>
<name>A0AAV3QJW9_LITER</name>
<dbReference type="PROSITE" id="PS00018">
    <property type="entry name" value="EF_HAND_1"/>
    <property type="match status" value="1"/>
</dbReference>
<evidence type="ECO:0000256" key="4">
    <source>
        <dbReference type="ARBA" id="ARBA00022837"/>
    </source>
</evidence>
<dbReference type="CDD" id="cd00051">
    <property type="entry name" value="EFh"/>
    <property type="match status" value="1"/>
</dbReference>
<dbReference type="Proteomes" id="UP001454036">
    <property type="component" value="Unassembled WGS sequence"/>
</dbReference>
<dbReference type="PROSITE" id="PS50222">
    <property type="entry name" value="EF_HAND_2"/>
    <property type="match status" value="2"/>
</dbReference>
<dbReference type="InterPro" id="IPR043145">
    <property type="entry name" value="Znf_ZZ_sf"/>
</dbReference>
<reference evidence="6 7" key="1">
    <citation type="submission" date="2024-01" db="EMBL/GenBank/DDBJ databases">
        <title>The complete chloroplast genome sequence of Lithospermum erythrorhizon: insights into the phylogenetic relationship among Boraginaceae species and the maternal lineages of purple gromwells.</title>
        <authorList>
            <person name="Okada T."/>
            <person name="Watanabe K."/>
        </authorList>
    </citation>
    <scope>NUCLEOTIDE SEQUENCE [LARGE SCALE GENOMIC DNA]</scope>
</reference>
<keyword evidence="4" id="KW-0106">Calcium</keyword>
<evidence type="ECO:0000256" key="1">
    <source>
        <dbReference type="ARBA" id="ARBA00022723"/>
    </source>
</evidence>
<sequence length="271" mass="31064">MVKFKEGEMEVVRKAALAYFGRSTPEVKQLAHEAFDEADDEGNGRITLEEFLDMADEEHKEASTIFFKEIDTNGDGSLDFHEFLTLYFMIIFGSIPTCDECDNFLVNIYFSCHECHLSSSSDSYDLCADCYRHGKFSHSHKVFLDNLTLLNKWYKSIGAGKSEDKPEVDRISLDSDRGQIVEITRFKSVWFPLINQSSSSITIKYSLLLKRAFNFEFDEMEIVHILEYWGQLLRNKRLIAETKSPYICLRIRDQAAQIGVGLAAAQLCTII</sequence>
<keyword evidence="1" id="KW-0479">Metal-binding</keyword>
<dbReference type="SMART" id="SM00054">
    <property type="entry name" value="EFh"/>
    <property type="match status" value="2"/>
</dbReference>
<feature type="domain" description="EF-hand" evidence="5">
    <location>
        <begin position="66"/>
        <end position="93"/>
    </location>
</feature>
<keyword evidence="2" id="KW-0863">Zinc-finger</keyword>
<evidence type="ECO:0000313" key="6">
    <source>
        <dbReference type="EMBL" id="GAA0163988.1"/>
    </source>
</evidence>
<keyword evidence="7" id="KW-1185">Reference proteome</keyword>
<keyword evidence="3" id="KW-0862">Zinc</keyword>
<accession>A0AAV3QJW9</accession>
<dbReference type="GO" id="GO:0008270">
    <property type="term" value="F:zinc ion binding"/>
    <property type="evidence" value="ECO:0007669"/>
    <property type="project" value="UniProtKB-KW"/>
</dbReference>
<dbReference type="SUPFAM" id="SSF47473">
    <property type="entry name" value="EF-hand"/>
    <property type="match status" value="1"/>
</dbReference>
<dbReference type="SUPFAM" id="SSF57850">
    <property type="entry name" value="RING/U-box"/>
    <property type="match status" value="1"/>
</dbReference>
<dbReference type="Pfam" id="PF13499">
    <property type="entry name" value="EF-hand_7"/>
    <property type="match status" value="1"/>
</dbReference>
<proteinExistence type="predicted"/>
<protein>
    <submittedName>
        <fullName evidence="6">Actin or actin-binding cytoskeletal protein</fullName>
    </submittedName>
</protein>
<evidence type="ECO:0000256" key="3">
    <source>
        <dbReference type="ARBA" id="ARBA00022833"/>
    </source>
</evidence>
<evidence type="ECO:0000256" key="2">
    <source>
        <dbReference type="ARBA" id="ARBA00022771"/>
    </source>
</evidence>
<dbReference type="InterPro" id="IPR018247">
    <property type="entry name" value="EF_Hand_1_Ca_BS"/>
</dbReference>
<comment type="caution">
    <text evidence="6">The sequence shown here is derived from an EMBL/GenBank/DDBJ whole genome shotgun (WGS) entry which is preliminary data.</text>
</comment>
<feature type="domain" description="EF-hand" evidence="5">
    <location>
        <begin position="26"/>
        <end position="61"/>
    </location>
</feature>
<dbReference type="Gene3D" id="1.10.238.10">
    <property type="entry name" value="EF-hand"/>
    <property type="match status" value="2"/>
</dbReference>
<evidence type="ECO:0000313" key="7">
    <source>
        <dbReference type="Proteomes" id="UP001454036"/>
    </source>
</evidence>
<dbReference type="GO" id="GO:0005509">
    <property type="term" value="F:calcium ion binding"/>
    <property type="evidence" value="ECO:0007669"/>
    <property type="project" value="InterPro"/>
</dbReference>
<dbReference type="Gene3D" id="3.30.60.90">
    <property type="match status" value="1"/>
</dbReference>
<dbReference type="InterPro" id="IPR011992">
    <property type="entry name" value="EF-hand-dom_pair"/>
</dbReference>
<gene>
    <name evidence="6" type="ORF">LIER_19729</name>
</gene>
<dbReference type="InterPro" id="IPR002048">
    <property type="entry name" value="EF_hand_dom"/>
</dbReference>
<dbReference type="EMBL" id="BAABME010004913">
    <property type="protein sequence ID" value="GAA0163988.1"/>
    <property type="molecule type" value="Genomic_DNA"/>
</dbReference>